<dbReference type="RefSeq" id="XP_040748780.1">
    <property type="nucleotide sequence ID" value="XM_040896130.1"/>
</dbReference>
<dbReference type="Proteomes" id="UP000244073">
    <property type="component" value="Unassembled WGS sequence"/>
</dbReference>
<dbReference type="GO" id="GO:0005737">
    <property type="term" value="C:cytoplasm"/>
    <property type="evidence" value="ECO:0007669"/>
    <property type="project" value="TreeGrafter"/>
</dbReference>
<dbReference type="Pfam" id="PF08240">
    <property type="entry name" value="ADH_N"/>
    <property type="match status" value="1"/>
</dbReference>
<dbReference type="InterPro" id="IPR011032">
    <property type="entry name" value="GroES-like_sf"/>
</dbReference>
<dbReference type="OrthoDB" id="3941538at2759"/>
<organism evidence="8 9">
    <name type="scientific">Aspergillus ochraceoroseus IBT 24754</name>
    <dbReference type="NCBI Taxonomy" id="1392256"/>
    <lineage>
        <taxon>Eukaryota</taxon>
        <taxon>Fungi</taxon>
        <taxon>Dikarya</taxon>
        <taxon>Ascomycota</taxon>
        <taxon>Pezizomycotina</taxon>
        <taxon>Eurotiomycetes</taxon>
        <taxon>Eurotiomycetidae</taxon>
        <taxon>Eurotiales</taxon>
        <taxon>Aspergillaceae</taxon>
        <taxon>Aspergillus</taxon>
        <taxon>Aspergillus subgen. Nidulantes</taxon>
    </lineage>
</organism>
<proteinExistence type="inferred from homology"/>
<evidence type="ECO:0000256" key="4">
    <source>
        <dbReference type="ARBA" id="ARBA00022833"/>
    </source>
</evidence>
<evidence type="ECO:0000259" key="6">
    <source>
        <dbReference type="Pfam" id="PF00107"/>
    </source>
</evidence>
<dbReference type="EMBL" id="MSFN02000011">
    <property type="protein sequence ID" value="PTU17388.1"/>
    <property type="molecule type" value="Genomic_DNA"/>
</dbReference>
<evidence type="ECO:0000256" key="3">
    <source>
        <dbReference type="ARBA" id="ARBA00022723"/>
    </source>
</evidence>
<gene>
    <name evidence="8" type="ORF">P175DRAFT_0496543</name>
</gene>
<dbReference type="Pfam" id="PF00107">
    <property type="entry name" value="ADH_zinc_N"/>
    <property type="match status" value="1"/>
</dbReference>
<reference evidence="8 9" key="1">
    <citation type="journal article" date="2018" name="Proc. Natl. Acad. Sci. U.S.A.">
        <title>Linking secondary metabolites to gene clusters through genome sequencing of six diverse Aspergillus species.</title>
        <authorList>
            <person name="Kaerboelling I."/>
            <person name="Vesth T.C."/>
            <person name="Frisvad J.C."/>
            <person name="Nybo J.L."/>
            <person name="Theobald S."/>
            <person name="Kuo A."/>
            <person name="Bowyer P."/>
            <person name="Matsuda Y."/>
            <person name="Mondo S."/>
            <person name="Lyhne E.K."/>
            <person name="Kogle M.E."/>
            <person name="Clum A."/>
            <person name="Lipzen A."/>
            <person name="Salamov A."/>
            <person name="Ngan C.Y."/>
            <person name="Daum C."/>
            <person name="Chiniquy J."/>
            <person name="Barry K."/>
            <person name="LaButti K."/>
            <person name="Haridas S."/>
            <person name="Simmons B.A."/>
            <person name="Magnuson J.K."/>
            <person name="Mortensen U.H."/>
            <person name="Larsen T.O."/>
            <person name="Grigoriev I.V."/>
            <person name="Baker S.E."/>
            <person name="Andersen M.R."/>
        </authorList>
    </citation>
    <scope>NUCLEOTIDE SEQUENCE [LARGE SCALE GENOMIC DNA]</scope>
    <source>
        <strain evidence="8 9">IBT 24754</strain>
    </source>
</reference>
<dbReference type="PANTHER" id="PTHR43161:SF23">
    <property type="entry name" value="(R,R)-BUTANEDIOL DEHYDROGENASE-RELATED"/>
    <property type="match status" value="1"/>
</dbReference>
<keyword evidence="5" id="KW-0560">Oxidoreductase</keyword>
<evidence type="ECO:0000259" key="7">
    <source>
        <dbReference type="Pfam" id="PF08240"/>
    </source>
</evidence>
<dbReference type="InterPro" id="IPR036291">
    <property type="entry name" value="NAD(P)-bd_dom_sf"/>
</dbReference>
<comment type="caution">
    <text evidence="8">The sequence shown here is derived from an EMBL/GenBank/DDBJ whole genome shotgun (WGS) entry which is preliminary data.</text>
</comment>
<sequence>MKAARYYKAGDVRIEDVPRPEPSHDKVLVAVEWCGICGSDLNEYLFGPIAVPSEKNGRHRLTGDILPVTMGHEVTGRIIHAPTTPSSSNTLITGQAVVIDPRFYCSSCAPCIQSVTNCCDDIGFLGLSGGGGGLSEVVAVPESMVHVLPENVDLAAAALIEPLAVAWHAVRLGTEALNMDLGDVPILVVGAGPVGVATVFVLKACGARMVFVSEPSDARRESIQRTGLVCAAWDPAEVDVAAKCNEVTGGGVGLVFDCAGSQDALQAGAGSIRFRGIYVNLAVPKMPVSKSPLPPPFLTAFASYIHTCMYITLPILPFLKKEITYKCSLAYDQEDFKQTVAAFVAGRFEGVETMISRRVLLDEIVEKGFKELTQPNNHIKILATPRVDLLF</sequence>
<comment type="cofactor">
    <cofactor evidence="1">
        <name>Zn(2+)</name>
        <dbReference type="ChEBI" id="CHEBI:29105"/>
    </cofactor>
</comment>
<dbReference type="InterPro" id="IPR013149">
    <property type="entry name" value="ADH-like_C"/>
</dbReference>
<dbReference type="GO" id="GO:0000721">
    <property type="term" value="F:(R,R)-butanediol dehydrogenase activity"/>
    <property type="evidence" value="ECO:0007669"/>
    <property type="project" value="TreeGrafter"/>
</dbReference>
<protein>
    <recommendedName>
        <fullName evidence="10">Enoyl reductase (ER) domain-containing protein</fullName>
    </recommendedName>
</protein>
<feature type="domain" description="Alcohol dehydrogenase-like N-terminal" evidence="7">
    <location>
        <begin position="25"/>
        <end position="150"/>
    </location>
</feature>
<dbReference type="InterPro" id="IPR013154">
    <property type="entry name" value="ADH-like_N"/>
</dbReference>
<evidence type="ECO:0000256" key="2">
    <source>
        <dbReference type="ARBA" id="ARBA00008072"/>
    </source>
</evidence>
<evidence type="ECO:0000256" key="5">
    <source>
        <dbReference type="ARBA" id="ARBA00023002"/>
    </source>
</evidence>
<keyword evidence="3" id="KW-0479">Metal-binding</keyword>
<keyword evidence="4" id="KW-0862">Zinc</keyword>
<evidence type="ECO:0000313" key="8">
    <source>
        <dbReference type="EMBL" id="PTU17388.1"/>
    </source>
</evidence>
<dbReference type="PANTHER" id="PTHR43161">
    <property type="entry name" value="SORBITOL DEHYDROGENASE"/>
    <property type="match status" value="1"/>
</dbReference>
<dbReference type="SUPFAM" id="SSF50129">
    <property type="entry name" value="GroES-like"/>
    <property type="match status" value="1"/>
</dbReference>
<feature type="domain" description="Alcohol dehydrogenase-like C-terminal" evidence="6">
    <location>
        <begin position="193"/>
        <end position="342"/>
    </location>
</feature>
<dbReference type="VEuPathDB" id="FungiDB:P175DRAFT_0496543"/>
<dbReference type="GO" id="GO:0046872">
    <property type="term" value="F:metal ion binding"/>
    <property type="evidence" value="ECO:0007669"/>
    <property type="project" value="UniProtKB-KW"/>
</dbReference>
<evidence type="ECO:0000256" key="1">
    <source>
        <dbReference type="ARBA" id="ARBA00001947"/>
    </source>
</evidence>
<dbReference type="Gene3D" id="3.40.50.720">
    <property type="entry name" value="NAD(P)-binding Rossmann-like Domain"/>
    <property type="match status" value="1"/>
</dbReference>
<evidence type="ECO:0008006" key="10">
    <source>
        <dbReference type="Google" id="ProtNLM"/>
    </source>
</evidence>
<dbReference type="GO" id="GO:0034079">
    <property type="term" value="P:butanediol biosynthetic process"/>
    <property type="evidence" value="ECO:0007669"/>
    <property type="project" value="TreeGrafter"/>
</dbReference>
<accession>A0A2T5LM76</accession>
<name>A0A2T5LM76_9EURO</name>
<dbReference type="GeneID" id="63813012"/>
<comment type="similarity">
    <text evidence="2">Belongs to the zinc-containing alcohol dehydrogenase family.</text>
</comment>
<evidence type="ECO:0000313" key="9">
    <source>
        <dbReference type="Proteomes" id="UP000244073"/>
    </source>
</evidence>
<dbReference type="AlphaFoldDB" id="A0A2T5LM76"/>
<dbReference type="SUPFAM" id="SSF51735">
    <property type="entry name" value="NAD(P)-binding Rossmann-fold domains"/>
    <property type="match status" value="1"/>
</dbReference>
<dbReference type="Gene3D" id="3.90.180.10">
    <property type="entry name" value="Medium-chain alcohol dehydrogenases, catalytic domain"/>
    <property type="match status" value="1"/>
</dbReference>